<keyword evidence="3" id="KW-1185">Reference proteome</keyword>
<dbReference type="EMBL" id="JACSQB010000048">
    <property type="protein sequence ID" value="MBD8046778.1"/>
    <property type="molecule type" value="Genomic_DNA"/>
</dbReference>
<evidence type="ECO:0000256" key="1">
    <source>
        <dbReference type="SAM" id="Phobius"/>
    </source>
</evidence>
<proteinExistence type="predicted"/>
<keyword evidence="1" id="KW-0472">Membrane</keyword>
<name>A0ABR8YRY4_9CLOT</name>
<gene>
    <name evidence="2" type="ORF">H9637_06935</name>
</gene>
<protein>
    <submittedName>
        <fullName evidence="2">Uncharacterized protein</fullName>
    </submittedName>
</protein>
<reference evidence="2 3" key="1">
    <citation type="submission" date="2020-08" db="EMBL/GenBank/DDBJ databases">
        <title>A Genomic Blueprint of the Chicken Gut Microbiome.</title>
        <authorList>
            <person name="Gilroy R."/>
            <person name="Ravi A."/>
            <person name="Getino M."/>
            <person name="Pursley I."/>
            <person name="Horton D.L."/>
            <person name="Alikhan N.-F."/>
            <person name="Baker D."/>
            <person name="Gharbi K."/>
            <person name="Hall N."/>
            <person name="Watson M."/>
            <person name="Adriaenssens E.M."/>
            <person name="Foster-Nyarko E."/>
            <person name="Jarju S."/>
            <person name="Secka A."/>
            <person name="Antonio M."/>
            <person name="Oren A."/>
            <person name="Chaudhuri R."/>
            <person name="La Ragione R.M."/>
            <person name="Hildebrand F."/>
            <person name="Pallen M.J."/>
        </authorList>
    </citation>
    <scope>NUCLEOTIDE SEQUENCE [LARGE SCALE GENOMIC DNA]</scope>
    <source>
        <strain evidence="2 3">N37</strain>
    </source>
</reference>
<evidence type="ECO:0000313" key="3">
    <source>
        <dbReference type="Proteomes" id="UP000627166"/>
    </source>
</evidence>
<keyword evidence="1" id="KW-1133">Transmembrane helix</keyword>
<keyword evidence="1" id="KW-0812">Transmembrane</keyword>
<feature type="transmembrane region" description="Helical" evidence="1">
    <location>
        <begin position="33"/>
        <end position="51"/>
    </location>
</feature>
<organism evidence="2 3">
    <name type="scientific">Clostridium faecium</name>
    <dbReference type="NCBI Taxonomy" id="2762223"/>
    <lineage>
        <taxon>Bacteria</taxon>
        <taxon>Bacillati</taxon>
        <taxon>Bacillota</taxon>
        <taxon>Clostridia</taxon>
        <taxon>Eubacteriales</taxon>
        <taxon>Clostridiaceae</taxon>
        <taxon>Clostridium</taxon>
    </lineage>
</organism>
<accession>A0ABR8YRY4</accession>
<sequence>MSNYKCEYFVIGTDENSIFKKGDEVSVSKEGEFRFIGVITLVTCKGIYLNVGNRKDKYFRIDNIDKIERVDLGD</sequence>
<evidence type="ECO:0000313" key="2">
    <source>
        <dbReference type="EMBL" id="MBD8046778.1"/>
    </source>
</evidence>
<dbReference type="RefSeq" id="WP_191739747.1">
    <property type="nucleotide sequence ID" value="NZ_JACSQB010000048.1"/>
</dbReference>
<comment type="caution">
    <text evidence="2">The sequence shown here is derived from an EMBL/GenBank/DDBJ whole genome shotgun (WGS) entry which is preliminary data.</text>
</comment>
<dbReference type="Proteomes" id="UP000627166">
    <property type="component" value="Unassembled WGS sequence"/>
</dbReference>